<dbReference type="STRING" id="989403.SAMN05421798_101305"/>
<dbReference type="Pfam" id="PF00006">
    <property type="entry name" value="ATP-synt_ab"/>
    <property type="match status" value="1"/>
</dbReference>
<evidence type="ECO:0000256" key="13">
    <source>
        <dbReference type="ARBA" id="ARBA00022967"/>
    </source>
</evidence>
<dbReference type="GO" id="GO:0005737">
    <property type="term" value="C:cytoplasm"/>
    <property type="evidence" value="ECO:0007669"/>
    <property type="project" value="UniProtKB-SubCell"/>
</dbReference>
<keyword evidence="14" id="KW-0406">Ion transport</keyword>
<organism evidence="19 20">
    <name type="scientific">Pseudovibrio axinellae</name>
    <dbReference type="NCBI Taxonomy" id="989403"/>
    <lineage>
        <taxon>Bacteria</taxon>
        <taxon>Pseudomonadati</taxon>
        <taxon>Pseudomonadota</taxon>
        <taxon>Alphaproteobacteria</taxon>
        <taxon>Hyphomicrobiales</taxon>
        <taxon>Stappiaceae</taxon>
        <taxon>Pseudovibrio</taxon>
    </lineage>
</organism>
<keyword evidence="7" id="KW-0963">Cytoplasm</keyword>
<dbReference type="AlphaFoldDB" id="A0A165TYF9"/>
<dbReference type="InterPro" id="IPR022426">
    <property type="entry name" value="FliI_clade3"/>
</dbReference>
<dbReference type="NCBIfam" id="TIGR03498">
    <property type="entry name" value="FliI_clade3"/>
    <property type="match status" value="1"/>
</dbReference>
<dbReference type="Gene3D" id="3.40.50.12240">
    <property type="match status" value="1"/>
</dbReference>
<keyword evidence="6" id="KW-0813">Transport</keyword>
<evidence type="ECO:0000256" key="9">
    <source>
        <dbReference type="ARBA" id="ARBA00022781"/>
    </source>
</evidence>
<evidence type="ECO:0000256" key="3">
    <source>
        <dbReference type="ARBA" id="ARBA00008936"/>
    </source>
</evidence>
<dbReference type="InterPro" id="IPR050053">
    <property type="entry name" value="ATPase_alpha/beta_chains"/>
</dbReference>
<evidence type="ECO:0000313" key="20">
    <source>
        <dbReference type="Proteomes" id="UP000076577"/>
    </source>
</evidence>
<dbReference type="PANTHER" id="PTHR15184:SF9">
    <property type="entry name" value="SPI-1 TYPE 3 SECRETION SYSTEM ATPASE"/>
    <property type="match status" value="1"/>
</dbReference>
<comment type="function">
    <text evidence="1">Probable catalytic subunit of a protein translocase for flagellum-specific export, or a proton translocase involved in local circuits at the flagellum.</text>
</comment>
<protein>
    <recommendedName>
        <fullName evidence="5">Flagellum-specific ATP synthase</fullName>
        <ecNumber evidence="4">7.1.2.2</ecNumber>
    </recommendedName>
</protein>
<keyword evidence="20" id="KW-1185">Reference proteome</keyword>
<dbReference type="FunFam" id="3.40.50.12240:FF:000002">
    <property type="entry name" value="Flagellum-specific ATP synthase FliI"/>
    <property type="match status" value="1"/>
</dbReference>
<keyword evidence="9" id="KW-0375">Hydrogen ion transport</keyword>
<dbReference type="SUPFAM" id="SSF52540">
    <property type="entry name" value="P-loop containing nucleoside triphosphate hydrolases"/>
    <property type="match status" value="1"/>
</dbReference>
<name>A0A165TYF9_9HYPH</name>
<dbReference type="GO" id="GO:0030254">
    <property type="term" value="P:protein secretion by the type III secretion system"/>
    <property type="evidence" value="ECO:0007669"/>
    <property type="project" value="InterPro"/>
</dbReference>
<dbReference type="InterPro" id="IPR003593">
    <property type="entry name" value="AAA+_ATPase"/>
</dbReference>
<keyword evidence="19" id="KW-0378">Hydrolase</keyword>
<evidence type="ECO:0000256" key="7">
    <source>
        <dbReference type="ARBA" id="ARBA00022490"/>
    </source>
</evidence>
<dbReference type="InterPro" id="IPR005714">
    <property type="entry name" value="ATPase_T3SS_FliI/YscN"/>
</dbReference>
<evidence type="ECO:0000256" key="6">
    <source>
        <dbReference type="ARBA" id="ARBA00022448"/>
    </source>
</evidence>
<dbReference type="GO" id="GO:0046933">
    <property type="term" value="F:proton-transporting ATP synthase activity, rotational mechanism"/>
    <property type="evidence" value="ECO:0007669"/>
    <property type="project" value="TreeGrafter"/>
</dbReference>
<dbReference type="CDD" id="cd01136">
    <property type="entry name" value="ATPase_flagellum-secretory_path_III"/>
    <property type="match status" value="1"/>
</dbReference>
<comment type="similarity">
    <text evidence="3">Belongs to the ATPase alpha/beta chains family.</text>
</comment>
<dbReference type="GO" id="GO:0044781">
    <property type="term" value="P:bacterial-type flagellum organization"/>
    <property type="evidence" value="ECO:0007669"/>
    <property type="project" value="UniProtKB-KW"/>
</dbReference>
<evidence type="ECO:0000256" key="12">
    <source>
        <dbReference type="ARBA" id="ARBA00022927"/>
    </source>
</evidence>
<evidence type="ECO:0000256" key="15">
    <source>
        <dbReference type="ARBA" id="ARBA00023225"/>
    </source>
</evidence>
<dbReference type="PANTHER" id="PTHR15184">
    <property type="entry name" value="ATP SYNTHASE"/>
    <property type="match status" value="1"/>
</dbReference>
<evidence type="ECO:0000256" key="14">
    <source>
        <dbReference type="ARBA" id="ARBA00023065"/>
    </source>
</evidence>
<keyword evidence="11" id="KW-0067">ATP-binding</keyword>
<comment type="catalytic activity">
    <reaction evidence="17">
        <text>ATP + H2O + cellular proteinSide 1 = ADP + phosphate + cellular proteinSide 2.</text>
        <dbReference type="EC" id="7.4.2.8"/>
    </reaction>
</comment>
<sequence>MTALERIQELTAQIPSSSWNIEISGTLCEVTPNHLRVKGLSGGVNLGDQVSYLSGTQEEFGEVIRIEPDSVLVKPYASRSDLGLGIKVKRRGELNFYPDNSWRGRIINAFGKPIDGLGTMAEGPSLASFNNLPPPPVQRARVKSPALTGVRVMDLFTPICHGQRLGVFAGSGVGKSTLLSMIAQSNTFDTVVIGLIGERGREVREFVEETLGDQLSKSVVVVATGDESPMMRRLAPKTAITVAEHFRDQGQSVLLILDSVTRYAHALRDVALAAGEPALSRGYPPSVFSELPLLLERAGPGIEGSGMMTAIFSVLVDGDDHNDPVADNIRGLLDGHIVLDRHIAEEGRYPAVNVLTSISRLAQSCWSTQEQELITKLKAMIAKFEDTKDLRMMGGYKEGVDPLLDQAIEIAPKIYNALVQSLDAPSSQDAFNELAQLL</sequence>
<dbReference type="Pfam" id="PF18269">
    <property type="entry name" value="T3SS_ATPase_C"/>
    <property type="match status" value="1"/>
</dbReference>
<dbReference type="RefSeq" id="WP_068010209.1">
    <property type="nucleotide sequence ID" value="NZ_FOFM01000001.1"/>
</dbReference>
<keyword evidence="10" id="KW-1005">Bacterial flagellum biogenesis</keyword>
<keyword evidence="15" id="KW-1006">Bacterial flagellum protein export</keyword>
<dbReference type="GO" id="GO:0005524">
    <property type="term" value="F:ATP binding"/>
    <property type="evidence" value="ECO:0007669"/>
    <property type="project" value="UniProtKB-KW"/>
</dbReference>
<keyword evidence="8" id="KW-0547">Nucleotide-binding</keyword>
<dbReference type="OrthoDB" id="9801639at2"/>
<evidence type="ECO:0000259" key="18">
    <source>
        <dbReference type="SMART" id="SM00382"/>
    </source>
</evidence>
<evidence type="ECO:0000256" key="11">
    <source>
        <dbReference type="ARBA" id="ARBA00022840"/>
    </source>
</evidence>
<dbReference type="GO" id="GO:0030257">
    <property type="term" value="C:type III protein secretion system complex"/>
    <property type="evidence" value="ECO:0007669"/>
    <property type="project" value="InterPro"/>
</dbReference>
<evidence type="ECO:0000256" key="5">
    <source>
        <dbReference type="ARBA" id="ARBA00020580"/>
    </source>
</evidence>
<dbReference type="InterPro" id="IPR027417">
    <property type="entry name" value="P-loop_NTPase"/>
</dbReference>
<keyword evidence="12" id="KW-0653">Protein transport</keyword>
<evidence type="ECO:0000256" key="1">
    <source>
        <dbReference type="ARBA" id="ARBA00003290"/>
    </source>
</evidence>
<comment type="caution">
    <text evidence="19">The sequence shown here is derived from an EMBL/GenBank/DDBJ whole genome shotgun (WGS) entry which is preliminary data.</text>
</comment>
<dbReference type="GO" id="GO:0009288">
    <property type="term" value="C:bacterial-type flagellum"/>
    <property type="evidence" value="ECO:0007669"/>
    <property type="project" value="InterPro"/>
</dbReference>
<feature type="domain" description="AAA+ ATPase" evidence="18">
    <location>
        <begin position="161"/>
        <end position="344"/>
    </location>
</feature>
<keyword evidence="16" id="KW-0066">ATP synthesis</keyword>
<evidence type="ECO:0000256" key="16">
    <source>
        <dbReference type="ARBA" id="ARBA00023310"/>
    </source>
</evidence>
<evidence type="ECO:0000256" key="4">
    <source>
        <dbReference type="ARBA" id="ARBA00012473"/>
    </source>
</evidence>
<dbReference type="PROSITE" id="PS00152">
    <property type="entry name" value="ATPASE_ALPHA_BETA"/>
    <property type="match status" value="1"/>
</dbReference>
<dbReference type="EMBL" id="LMCB01000130">
    <property type="protein sequence ID" value="KZL08470.1"/>
    <property type="molecule type" value="Genomic_DNA"/>
</dbReference>
<dbReference type="EC" id="7.1.2.2" evidence="4"/>
<dbReference type="InterPro" id="IPR020003">
    <property type="entry name" value="ATPase_a/bsu_AS"/>
</dbReference>
<accession>A0A165TYF9</accession>
<dbReference type="GO" id="GO:0016887">
    <property type="term" value="F:ATP hydrolysis activity"/>
    <property type="evidence" value="ECO:0007669"/>
    <property type="project" value="InterPro"/>
</dbReference>
<dbReference type="NCBIfam" id="TIGR01026">
    <property type="entry name" value="fliI_yscN"/>
    <property type="match status" value="1"/>
</dbReference>
<dbReference type="InterPro" id="IPR000194">
    <property type="entry name" value="ATPase_F1/V1/A1_a/bsu_nucl-bd"/>
</dbReference>
<dbReference type="PATRIC" id="fig|989403.3.peg.4519"/>
<reference evidence="19 20" key="1">
    <citation type="journal article" date="2016" name="Front. Microbiol.">
        <title>Comparative Genomic Analysis Reveals a Diverse Repertoire of Genes Involved in Prokaryote-Eukaryote Interactions within the Pseudovibrio Genus.</title>
        <authorList>
            <person name="Romano S."/>
            <person name="Fernandez-Guerra A."/>
            <person name="Reen F.J."/>
            <person name="Glockner F.O."/>
            <person name="Crowley S.P."/>
            <person name="O'Sullivan O."/>
            <person name="Cotter P.D."/>
            <person name="Adams C."/>
            <person name="Dobson A.D."/>
            <person name="O'Gara F."/>
        </authorList>
    </citation>
    <scope>NUCLEOTIDE SEQUENCE [LARGE SCALE GENOMIC DNA]</scope>
    <source>
        <strain evidence="19 20">Ad2</strain>
    </source>
</reference>
<evidence type="ECO:0000313" key="19">
    <source>
        <dbReference type="EMBL" id="KZL08470.1"/>
    </source>
</evidence>
<dbReference type="InterPro" id="IPR040627">
    <property type="entry name" value="T3SS_ATPase_C"/>
</dbReference>
<comment type="subcellular location">
    <subcellularLocation>
        <location evidence="2">Cytoplasm</location>
    </subcellularLocation>
</comment>
<dbReference type="GO" id="GO:0008564">
    <property type="term" value="F:protein-exporting ATPase activity"/>
    <property type="evidence" value="ECO:0007669"/>
    <property type="project" value="UniProtKB-EC"/>
</dbReference>
<evidence type="ECO:0000256" key="2">
    <source>
        <dbReference type="ARBA" id="ARBA00004496"/>
    </source>
</evidence>
<evidence type="ECO:0000256" key="17">
    <source>
        <dbReference type="ARBA" id="ARBA00034006"/>
    </source>
</evidence>
<keyword evidence="13" id="KW-1278">Translocase</keyword>
<proteinExistence type="inferred from homology"/>
<evidence type="ECO:0000256" key="8">
    <source>
        <dbReference type="ARBA" id="ARBA00022741"/>
    </source>
</evidence>
<dbReference type="SMART" id="SM00382">
    <property type="entry name" value="AAA"/>
    <property type="match status" value="1"/>
</dbReference>
<gene>
    <name evidence="19" type="primary">fliI</name>
    <name evidence="19" type="ORF">PsAD2_04139</name>
</gene>
<evidence type="ECO:0000256" key="10">
    <source>
        <dbReference type="ARBA" id="ARBA00022795"/>
    </source>
</evidence>
<dbReference type="Proteomes" id="UP000076577">
    <property type="component" value="Unassembled WGS sequence"/>
</dbReference>